<dbReference type="EMBL" id="PQXM01000087">
    <property type="protein sequence ID" value="TGO77868.1"/>
    <property type="molecule type" value="Genomic_DNA"/>
</dbReference>
<evidence type="ECO:0000313" key="2">
    <source>
        <dbReference type="EMBL" id="TGO77868.1"/>
    </source>
</evidence>
<reference evidence="2 3" key="1">
    <citation type="submission" date="2017-12" db="EMBL/GenBank/DDBJ databases">
        <title>Comparative genomics of Botrytis spp.</title>
        <authorList>
            <person name="Valero-Jimenez C.A."/>
            <person name="Tapia P."/>
            <person name="Veloso J."/>
            <person name="Silva-Moreno E."/>
            <person name="Staats M."/>
            <person name="Valdes J.H."/>
            <person name="Van Kan J.A.L."/>
        </authorList>
    </citation>
    <scope>NUCLEOTIDE SEQUENCE [LARGE SCALE GENOMIC DNA]</scope>
    <source>
        <strain evidence="2 3">Be9601</strain>
    </source>
</reference>
<feature type="chain" id="PRO_5021268714" evidence="1">
    <location>
        <begin position="22"/>
        <end position="195"/>
    </location>
</feature>
<keyword evidence="3" id="KW-1185">Reference proteome</keyword>
<proteinExistence type="predicted"/>
<name>A0A4Z1JWI3_9HELO</name>
<accession>A0A4Z1JWI3</accession>
<protein>
    <submittedName>
        <fullName evidence="2">Uncharacterized protein</fullName>
    </submittedName>
</protein>
<sequence length="195" mass="21817">MVSFSKVFAAAVGLSASTALAGSTIPRDAPRNTIQFLSFDKEDRVITFTSHPQCENLADIHHKGGENFTIEIPLNWGGTVIARKYDAVHPIHRVQAEFQWQGFEGKTHYDASAIDNRTDNSGIRFVYPAGQADVYELRSGCTVYPCDNAYLLPDDVQTKVTRQTDMASDRITDGVRRRFRLGLPSVSASFDRRFR</sequence>
<keyword evidence="1" id="KW-0732">Signal</keyword>
<dbReference type="AlphaFoldDB" id="A0A4Z1JWI3"/>
<evidence type="ECO:0000313" key="3">
    <source>
        <dbReference type="Proteomes" id="UP000297229"/>
    </source>
</evidence>
<gene>
    <name evidence="2" type="ORF">BELL_0087g00030</name>
</gene>
<organism evidence="2 3">
    <name type="scientific">Botrytis elliptica</name>
    <dbReference type="NCBI Taxonomy" id="278938"/>
    <lineage>
        <taxon>Eukaryota</taxon>
        <taxon>Fungi</taxon>
        <taxon>Dikarya</taxon>
        <taxon>Ascomycota</taxon>
        <taxon>Pezizomycotina</taxon>
        <taxon>Leotiomycetes</taxon>
        <taxon>Helotiales</taxon>
        <taxon>Sclerotiniaceae</taxon>
        <taxon>Botrytis</taxon>
    </lineage>
</organism>
<dbReference type="Proteomes" id="UP000297229">
    <property type="component" value="Unassembled WGS sequence"/>
</dbReference>
<evidence type="ECO:0000256" key="1">
    <source>
        <dbReference type="SAM" id="SignalP"/>
    </source>
</evidence>
<comment type="caution">
    <text evidence="2">The sequence shown here is derived from an EMBL/GenBank/DDBJ whole genome shotgun (WGS) entry which is preliminary data.</text>
</comment>
<feature type="signal peptide" evidence="1">
    <location>
        <begin position="1"/>
        <end position="21"/>
    </location>
</feature>